<sequence length="223" mass="24955">MMVFSGILKSTNQNSPHPSATTTLDSTSQQIASTSNDRGRSTSPTATATTSNTDSTGSLYIRTKENLLPLDAEIPDLRELNYSLEVLAAIFPDVQVEVFREMLSSFEEESRLAVVTEALLKHKMQYVRGRHRVASKEKETELAAVKEDEVKQQDAKGHVPVEEKFRTEGYKKAVKTVAYHEFKGLPRSTINAVLAERNHSYTLARPTLDITRLWFGNQRGKAL</sequence>
<evidence type="ECO:0000256" key="1">
    <source>
        <dbReference type="SAM" id="MobiDB-lite"/>
    </source>
</evidence>
<feature type="region of interest" description="Disordered" evidence="1">
    <location>
        <begin position="9"/>
        <end position="57"/>
    </location>
</feature>
<feature type="compositionally biased region" description="Polar residues" evidence="1">
    <location>
        <begin position="9"/>
        <end position="36"/>
    </location>
</feature>
<accession>A0A5M9J5B2</accession>
<dbReference type="EMBL" id="VICG01000015">
    <property type="protein sequence ID" value="KAA8564568.1"/>
    <property type="molecule type" value="Genomic_DNA"/>
</dbReference>
<comment type="caution">
    <text evidence="2">The sequence shown here is derived from an EMBL/GenBank/DDBJ whole genome shotgun (WGS) entry which is preliminary data.</text>
</comment>
<evidence type="ECO:0008006" key="4">
    <source>
        <dbReference type="Google" id="ProtNLM"/>
    </source>
</evidence>
<gene>
    <name evidence="2" type="ORF">EYC84_011487</name>
</gene>
<feature type="compositionally biased region" description="Low complexity" evidence="1">
    <location>
        <begin position="41"/>
        <end position="57"/>
    </location>
</feature>
<evidence type="ECO:0000313" key="3">
    <source>
        <dbReference type="Proteomes" id="UP000322873"/>
    </source>
</evidence>
<dbReference type="AlphaFoldDB" id="A0A5M9J5B2"/>
<dbReference type="VEuPathDB" id="FungiDB:MFRU_013g01430"/>
<keyword evidence="3" id="KW-1185">Reference proteome</keyword>
<name>A0A5M9J5B2_MONFR</name>
<evidence type="ECO:0000313" key="2">
    <source>
        <dbReference type="EMBL" id="KAA8564568.1"/>
    </source>
</evidence>
<protein>
    <recommendedName>
        <fullName evidence="4">CUE domain-containing protein</fullName>
    </recommendedName>
</protein>
<dbReference type="Proteomes" id="UP000322873">
    <property type="component" value="Unassembled WGS sequence"/>
</dbReference>
<proteinExistence type="predicted"/>
<reference evidence="2 3" key="1">
    <citation type="submission" date="2019-06" db="EMBL/GenBank/DDBJ databases">
        <title>Genome Sequence of the Brown Rot Fungal Pathogen Monilinia fructicola.</title>
        <authorList>
            <person name="De Miccolis Angelini R.M."/>
            <person name="Landi L."/>
            <person name="Abate D."/>
            <person name="Pollastro S."/>
            <person name="Romanazzi G."/>
            <person name="Faretra F."/>
        </authorList>
    </citation>
    <scope>NUCLEOTIDE SEQUENCE [LARGE SCALE GENOMIC DNA]</scope>
    <source>
        <strain evidence="2 3">Mfrc123</strain>
    </source>
</reference>
<organism evidence="2 3">
    <name type="scientific">Monilinia fructicola</name>
    <name type="common">Brown rot fungus</name>
    <name type="synonym">Ciboria fructicola</name>
    <dbReference type="NCBI Taxonomy" id="38448"/>
    <lineage>
        <taxon>Eukaryota</taxon>
        <taxon>Fungi</taxon>
        <taxon>Dikarya</taxon>
        <taxon>Ascomycota</taxon>
        <taxon>Pezizomycotina</taxon>
        <taxon>Leotiomycetes</taxon>
        <taxon>Helotiales</taxon>
        <taxon>Sclerotiniaceae</taxon>
        <taxon>Monilinia</taxon>
    </lineage>
</organism>